<dbReference type="GO" id="GO:0005886">
    <property type="term" value="C:plasma membrane"/>
    <property type="evidence" value="ECO:0007669"/>
    <property type="project" value="UniProtKB-SubCell"/>
</dbReference>
<dbReference type="STRING" id="1895771.BGO89_00725"/>
<name>A0A1M3L703_9BACT</name>
<dbReference type="InterPro" id="IPR050366">
    <property type="entry name" value="BP-dependent_transpt_permease"/>
</dbReference>
<dbReference type="GO" id="GO:0055085">
    <property type="term" value="P:transmembrane transport"/>
    <property type="evidence" value="ECO:0007669"/>
    <property type="project" value="InterPro"/>
</dbReference>
<dbReference type="Pfam" id="PF00528">
    <property type="entry name" value="BPD_transp_1"/>
    <property type="match status" value="1"/>
</dbReference>
<evidence type="ECO:0000313" key="10">
    <source>
        <dbReference type="Proteomes" id="UP000184233"/>
    </source>
</evidence>
<organism evidence="9 10">
    <name type="scientific">Candidatus Kapaibacterium thiocyanatum</name>
    <dbReference type="NCBI Taxonomy" id="1895771"/>
    <lineage>
        <taxon>Bacteria</taxon>
        <taxon>Pseudomonadati</taxon>
        <taxon>Candidatus Kapaibacteriota</taxon>
        <taxon>Candidatus Kapaibacteriia</taxon>
        <taxon>Candidatus Kapaibacteriales</taxon>
        <taxon>Candidatus Kapaibacteriaceae</taxon>
        <taxon>Candidatus Kapaibacterium</taxon>
    </lineage>
</organism>
<evidence type="ECO:0000256" key="3">
    <source>
        <dbReference type="ARBA" id="ARBA00022475"/>
    </source>
</evidence>
<dbReference type="Gene3D" id="1.10.3720.10">
    <property type="entry name" value="MetI-like"/>
    <property type="match status" value="1"/>
</dbReference>
<reference evidence="9 10" key="1">
    <citation type="submission" date="2016-09" db="EMBL/GenBank/DDBJ databases">
        <title>Genome-resolved meta-omics ties microbial dynamics to process performance in biotechnology for thiocyanate degradation.</title>
        <authorList>
            <person name="Kantor R.S."/>
            <person name="Huddy R.J."/>
            <person name="Iyer R."/>
            <person name="Thomas B.C."/>
            <person name="Brown C.T."/>
            <person name="Anantharaman K."/>
            <person name="Tringe S."/>
            <person name="Hettich R.L."/>
            <person name="Harrison S.T."/>
            <person name="Banfield J.F."/>
        </authorList>
    </citation>
    <scope>NUCLEOTIDE SEQUENCE [LARGE SCALE GENOMIC DNA]</scope>
    <source>
        <strain evidence="9">59-99</strain>
    </source>
</reference>
<dbReference type="InterPro" id="IPR035906">
    <property type="entry name" value="MetI-like_sf"/>
</dbReference>
<keyword evidence="3" id="KW-1003">Cell membrane</keyword>
<evidence type="ECO:0000256" key="4">
    <source>
        <dbReference type="ARBA" id="ARBA00022692"/>
    </source>
</evidence>
<feature type="transmembrane region" description="Helical" evidence="7">
    <location>
        <begin position="31"/>
        <end position="53"/>
    </location>
</feature>
<keyword evidence="5 7" id="KW-1133">Transmembrane helix</keyword>
<feature type="transmembrane region" description="Helical" evidence="7">
    <location>
        <begin position="269"/>
        <end position="293"/>
    </location>
</feature>
<feature type="transmembrane region" description="Helical" evidence="7">
    <location>
        <begin position="186"/>
        <end position="205"/>
    </location>
</feature>
<evidence type="ECO:0000256" key="1">
    <source>
        <dbReference type="ARBA" id="ARBA00004651"/>
    </source>
</evidence>
<sequence>MFRKTKQAAAERHDGESYGAFVRRQFRKNTFGIISLYVVSFIFVIAVFADVLANEKPIVASYKGETIFPVFKEYAVDLGIATWDKHLLNVDWRRLEYDWAVFPPVPYSPETTDKMLVSLKERAPSAKHWLGTDDIGRDVMSGLIHGSRYALSIGFVAMGIALVIGVILGAIAGYFGGTIDIAISRIIEIVITFPRFFLIITIVALVEQGSIWLIMALIGITGWTNIARFMRGEVLRVRNLDYVSAATALGYSTPRVIFRHVLPNAIAPVLIYAAFGIVSAILFESALSFLGFGVPPTVVTWGSVLFKARSSTYSWWLAVYPGLMIFITVSAFNLIGDALRDATDPRLRS</sequence>
<accession>A0A1M3L703</accession>
<dbReference type="SUPFAM" id="SSF161098">
    <property type="entry name" value="MetI-like"/>
    <property type="match status" value="1"/>
</dbReference>
<gene>
    <name evidence="9" type="ORF">BGO89_00725</name>
</gene>
<dbReference type="PANTHER" id="PTHR43386">
    <property type="entry name" value="OLIGOPEPTIDE TRANSPORT SYSTEM PERMEASE PROTEIN APPC"/>
    <property type="match status" value="1"/>
</dbReference>
<keyword evidence="6 7" id="KW-0472">Membrane</keyword>
<dbReference type="AlphaFoldDB" id="A0A1M3L703"/>
<dbReference type="PROSITE" id="PS50928">
    <property type="entry name" value="ABC_TM1"/>
    <property type="match status" value="1"/>
</dbReference>
<dbReference type="EMBL" id="MKVH01000002">
    <property type="protein sequence ID" value="OJX61357.1"/>
    <property type="molecule type" value="Genomic_DNA"/>
</dbReference>
<feature type="domain" description="ABC transmembrane type-1" evidence="8">
    <location>
        <begin position="147"/>
        <end position="336"/>
    </location>
</feature>
<evidence type="ECO:0000256" key="2">
    <source>
        <dbReference type="ARBA" id="ARBA00022448"/>
    </source>
</evidence>
<evidence type="ECO:0000256" key="7">
    <source>
        <dbReference type="RuleBase" id="RU363032"/>
    </source>
</evidence>
<feature type="transmembrane region" description="Helical" evidence="7">
    <location>
        <begin position="149"/>
        <end position="174"/>
    </location>
</feature>
<evidence type="ECO:0000256" key="5">
    <source>
        <dbReference type="ARBA" id="ARBA00022989"/>
    </source>
</evidence>
<dbReference type="CDD" id="cd06261">
    <property type="entry name" value="TM_PBP2"/>
    <property type="match status" value="1"/>
</dbReference>
<feature type="transmembrane region" description="Helical" evidence="7">
    <location>
        <begin position="313"/>
        <end position="336"/>
    </location>
</feature>
<keyword evidence="2 7" id="KW-0813">Transport</keyword>
<dbReference type="InterPro" id="IPR000515">
    <property type="entry name" value="MetI-like"/>
</dbReference>
<dbReference type="PANTHER" id="PTHR43386:SF1">
    <property type="entry name" value="D,D-DIPEPTIDE TRANSPORT SYSTEM PERMEASE PROTEIN DDPC-RELATED"/>
    <property type="match status" value="1"/>
</dbReference>
<comment type="subcellular location">
    <subcellularLocation>
        <location evidence="1 7">Cell membrane</location>
        <topology evidence="1 7">Multi-pass membrane protein</topology>
    </subcellularLocation>
</comment>
<dbReference type="Pfam" id="PF12911">
    <property type="entry name" value="OppC_N"/>
    <property type="match status" value="1"/>
</dbReference>
<evidence type="ECO:0000313" key="9">
    <source>
        <dbReference type="EMBL" id="OJX61357.1"/>
    </source>
</evidence>
<protein>
    <recommendedName>
        <fullName evidence="8">ABC transmembrane type-1 domain-containing protein</fullName>
    </recommendedName>
</protein>
<dbReference type="Proteomes" id="UP000184233">
    <property type="component" value="Unassembled WGS sequence"/>
</dbReference>
<proteinExistence type="inferred from homology"/>
<comment type="similarity">
    <text evidence="7">Belongs to the binding-protein-dependent transport system permease family.</text>
</comment>
<evidence type="ECO:0000256" key="6">
    <source>
        <dbReference type="ARBA" id="ARBA00023136"/>
    </source>
</evidence>
<feature type="transmembrane region" description="Helical" evidence="7">
    <location>
        <begin position="211"/>
        <end position="230"/>
    </location>
</feature>
<dbReference type="InterPro" id="IPR025966">
    <property type="entry name" value="OppC_N"/>
</dbReference>
<evidence type="ECO:0000259" key="8">
    <source>
        <dbReference type="PROSITE" id="PS50928"/>
    </source>
</evidence>
<keyword evidence="4 7" id="KW-0812">Transmembrane</keyword>
<comment type="caution">
    <text evidence="9">The sequence shown here is derived from an EMBL/GenBank/DDBJ whole genome shotgun (WGS) entry which is preliminary data.</text>
</comment>